<accession>A0A0B7IBZ6</accession>
<evidence type="ECO:0000313" key="1">
    <source>
        <dbReference type="EMBL" id="CEN47463.1"/>
    </source>
</evidence>
<protein>
    <submittedName>
        <fullName evidence="1">Uncharacterized protein</fullName>
    </submittedName>
</protein>
<dbReference type="AlphaFoldDB" id="A0A0B7IBZ6"/>
<proteinExistence type="predicted"/>
<dbReference type="Proteomes" id="UP000039370">
    <property type="component" value="Unassembled WGS sequence"/>
</dbReference>
<reference evidence="2" key="1">
    <citation type="submission" date="2015-01" db="EMBL/GenBank/DDBJ databases">
        <authorList>
            <person name="MANFREDI Pablo"/>
        </authorList>
    </citation>
    <scope>NUCLEOTIDE SEQUENCE [LARGE SCALE GENOMIC DNA]</scope>
    <source>
        <strain evidence="2">Cc11</strain>
    </source>
</reference>
<evidence type="ECO:0000313" key="2">
    <source>
        <dbReference type="Proteomes" id="UP000039370"/>
    </source>
</evidence>
<organism evidence="1 2">
    <name type="scientific">Capnocytophaga canimorsus</name>
    <dbReference type="NCBI Taxonomy" id="28188"/>
    <lineage>
        <taxon>Bacteria</taxon>
        <taxon>Pseudomonadati</taxon>
        <taxon>Bacteroidota</taxon>
        <taxon>Flavobacteriia</taxon>
        <taxon>Flavobacteriales</taxon>
        <taxon>Flavobacteriaceae</taxon>
        <taxon>Capnocytophaga</taxon>
    </lineage>
</organism>
<dbReference type="EMBL" id="CDOK01000050">
    <property type="protein sequence ID" value="CEN47463.1"/>
    <property type="molecule type" value="Genomic_DNA"/>
</dbReference>
<name>A0A0B7IBZ6_9FLAO</name>
<gene>
    <name evidence="1" type="ORF">CCAN11_1430014</name>
</gene>
<sequence>MPYVAEKGNLRDKFGHIEGTLSKGIEKQNLPDAQKIADFLANYVKI</sequence>